<feature type="compositionally biased region" description="Basic and acidic residues" evidence="1">
    <location>
        <begin position="705"/>
        <end position="748"/>
    </location>
</feature>
<feature type="compositionally biased region" description="Pro residues" evidence="1">
    <location>
        <begin position="598"/>
        <end position="614"/>
    </location>
</feature>
<gene>
    <name evidence="2" type="ORF">C1SCF055_LOCUS23403</name>
</gene>
<feature type="compositionally biased region" description="Low complexity" evidence="1">
    <location>
        <begin position="558"/>
        <end position="567"/>
    </location>
</feature>
<evidence type="ECO:0000313" key="2">
    <source>
        <dbReference type="EMBL" id="CAI3996973.1"/>
    </source>
</evidence>
<reference evidence="2" key="1">
    <citation type="submission" date="2022-10" db="EMBL/GenBank/DDBJ databases">
        <authorList>
            <person name="Chen Y."/>
            <person name="Dougan E. K."/>
            <person name="Chan C."/>
            <person name="Rhodes N."/>
            <person name="Thang M."/>
        </authorList>
    </citation>
    <scope>NUCLEOTIDE SEQUENCE</scope>
</reference>
<feature type="compositionally biased region" description="Basic and acidic residues" evidence="1">
    <location>
        <begin position="544"/>
        <end position="556"/>
    </location>
</feature>
<feature type="region of interest" description="Disordered" evidence="1">
    <location>
        <begin position="339"/>
        <end position="416"/>
    </location>
</feature>
<evidence type="ECO:0000313" key="4">
    <source>
        <dbReference type="Proteomes" id="UP001152797"/>
    </source>
</evidence>
<feature type="region of interest" description="Disordered" evidence="1">
    <location>
        <begin position="544"/>
        <end position="621"/>
    </location>
</feature>
<keyword evidence="4" id="KW-1185">Reference proteome</keyword>
<protein>
    <submittedName>
        <fullName evidence="3">Integrase catalytic domain-containing protein</fullName>
    </submittedName>
</protein>
<feature type="compositionally biased region" description="Pro residues" evidence="1">
    <location>
        <begin position="515"/>
        <end position="525"/>
    </location>
</feature>
<organism evidence="2">
    <name type="scientific">Cladocopium goreaui</name>
    <dbReference type="NCBI Taxonomy" id="2562237"/>
    <lineage>
        <taxon>Eukaryota</taxon>
        <taxon>Sar</taxon>
        <taxon>Alveolata</taxon>
        <taxon>Dinophyceae</taxon>
        <taxon>Suessiales</taxon>
        <taxon>Symbiodiniaceae</taxon>
        <taxon>Cladocopium</taxon>
    </lineage>
</organism>
<comment type="caution">
    <text evidence="2">The sequence shown here is derived from an EMBL/GenBank/DDBJ whole genome shotgun (WGS) entry which is preliminary data.</text>
</comment>
<feature type="compositionally biased region" description="Basic and acidic residues" evidence="1">
    <location>
        <begin position="755"/>
        <end position="768"/>
    </location>
</feature>
<proteinExistence type="predicted"/>
<dbReference type="OrthoDB" id="482670at2759"/>
<dbReference type="EMBL" id="CAMXCT030002272">
    <property type="protein sequence ID" value="CAL4784285.1"/>
    <property type="molecule type" value="Genomic_DNA"/>
</dbReference>
<sequence>MSAEKQLDAAQKFLRGITSLASYAEVREKQALGAQRSLEKVAAFTVAQAATWLGALQEELWSTAQVATFREIVAQKARPVEADNSKAATQDFTLLPFYLTDELGQDIGNPAVDSDRLLYRLCQHAAKMSLRNASEATKATLVVMSKWIACNRGLTPKEQYELYCRHKPLVTKYLVGVASGKYLLDLPLDSQDLDEGIRTRVFPTGKPQQCAMAQDIRDYVCHMPLRKDNRLLVGDTQVVSASRVSGGGGMAVEDFCKVLEACSKTLQPHHERMQSCPLNSSNANGTSGESQASLLAICDRPRAEEEVVTLPKEEEQSQPKPLTMTVEDQLAALRQDLPPSAGLKRPAASLPSAKVPKAKGRPRKVCPGQVPSKQGAVKKVLKRPAAAQAAAVVPGPATSRGAGSRKSSAVSTRDTRALALSRAERRERVMALVPRAKRQEYKGGCAKCRFTAGCTPSCWRERFLARVCVGRAWAGRKGSRWTRQVLMAPKKDVKEENDDSEYTYLTEEEEEEPEPLPPTKAPAPVSPNEKAAVAAVRVYEARAAKDAASSSDDRGPRARGAASPSPARRARRERSPEAEPRRSRVPDRRDHRETAPFPSLPPPAPGLPPPPPPESPRRNWMTKCRKQRCPHCWQKVGSGGSTSGMSQHMYWNELCLAWQCYGDGTRCSWDEAVGRAHEVKLAREREEYAELGEAVMPARSRQQRQAKEEAKEKGRSGHEGLPREETEKRQEHQGGHADDPRDLPEKAEKVRRRRADIPRERDEKGETGRRRKHKKHRHRRRSPSPDVRAGPKGPKEPPSDDEDRDTGPAKRRTAPDEVWIKVPRREPSKKTGMAWDVSDLPFRSNPLGTFLLRGAKSNIVLTLQLNGLARTDALTSAEC</sequence>
<dbReference type="EMBL" id="CAMXCT010002272">
    <property type="protein sequence ID" value="CAI3996973.1"/>
    <property type="molecule type" value="Genomic_DNA"/>
</dbReference>
<evidence type="ECO:0000313" key="3">
    <source>
        <dbReference type="EMBL" id="CAL4784285.1"/>
    </source>
</evidence>
<evidence type="ECO:0000256" key="1">
    <source>
        <dbReference type="SAM" id="MobiDB-lite"/>
    </source>
</evidence>
<feature type="compositionally biased region" description="Low complexity" evidence="1">
    <location>
        <begin position="384"/>
        <end position="397"/>
    </location>
</feature>
<reference evidence="3 4" key="2">
    <citation type="submission" date="2024-05" db="EMBL/GenBank/DDBJ databases">
        <authorList>
            <person name="Chen Y."/>
            <person name="Shah S."/>
            <person name="Dougan E. K."/>
            <person name="Thang M."/>
            <person name="Chan C."/>
        </authorList>
    </citation>
    <scope>NUCLEOTIDE SEQUENCE [LARGE SCALE GENOMIC DNA]</scope>
</reference>
<name>A0A9P1CT99_9DINO</name>
<accession>A0A9P1CT99</accession>
<dbReference type="AlphaFoldDB" id="A0A9P1CT99"/>
<feature type="compositionally biased region" description="Basic and acidic residues" evidence="1">
    <location>
        <begin position="573"/>
        <end position="594"/>
    </location>
</feature>
<dbReference type="EMBL" id="CAMXCT020002272">
    <property type="protein sequence ID" value="CAL1150348.1"/>
    <property type="molecule type" value="Genomic_DNA"/>
</dbReference>
<feature type="region of interest" description="Disordered" evidence="1">
    <location>
        <begin position="692"/>
        <end position="817"/>
    </location>
</feature>
<feature type="compositionally biased region" description="Acidic residues" evidence="1">
    <location>
        <begin position="495"/>
        <end position="514"/>
    </location>
</feature>
<feature type="region of interest" description="Disordered" evidence="1">
    <location>
        <begin position="492"/>
        <end position="529"/>
    </location>
</feature>
<dbReference type="Proteomes" id="UP001152797">
    <property type="component" value="Unassembled WGS sequence"/>
</dbReference>
<feature type="compositionally biased region" description="Basic and acidic residues" evidence="1">
    <location>
        <begin position="805"/>
        <end position="817"/>
    </location>
</feature>
<feature type="compositionally biased region" description="Basic residues" evidence="1">
    <location>
        <begin position="769"/>
        <end position="782"/>
    </location>
</feature>